<keyword evidence="5 8" id="KW-0812">Transmembrane</keyword>
<feature type="transmembrane region" description="Helical" evidence="8">
    <location>
        <begin position="340"/>
        <end position="360"/>
    </location>
</feature>
<feature type="transmembrane region" description="Helical" evidence="8">
    <location>
        <begin position="93"/>
        <end position="110"/>
    </location>
</feature>
<evidence type="ECO:0000256" key="6">
    <source>
        <dbReference type="ARBA" id="ARBA00022989"/>
    </source>
</evidence>
<feature type="transmembrane region" description="Helical" evidence="8">
    <location>
        <begin position="122"/>
        <end position="143"/>
    </location>
</feature>
<feature type="transmembrane region" description="Helical" evidence="8">
    <location>
        <begin position="149"/>
        <end position="168"/>
    </location>
</feature>
<evidence type="ECO:0000256" key="3">
    <source>
        <dbReference type="ARBA" id="ARBA00022448"/>
    </source>
</evidence>
<dbReference type="CDD" id="cd06550">
    <property type="entry name" value="TM_ABC_iron-siderophores_like"/>
    <property type="match status" value="1"/>
</dbReference>
<accession>A0A0D8BCK9</accession>
<dbReference type="EMBL" id="JYFN01000043">
    <property type="protein sequence ID" value="KJE21132.1"/>
    <property type="molecule type" value="Genomic_DNA"/>
</dbReference>
<dbReference type="RefSeq" id="WP_052681310.1">
    <property type="nucleotide sequence ID" value="NZ_JYFN01000043.1"/>
</dbReference>
<dbReference type="InterPro" id="IPR000522">
    <property type="entry name" value="ABC_transptr_permease_BtuC"/>
</dbReference>
<reference evidence="9 10" key="2">
    <citation type="journal article" date="2016" name="Genome Announc.">
        <title>Permanent Draft Genome Sequences for Two Variants of Frankia sp. Strain CpI1, the First Frankia Strain Isolated from Root Nodules of Comptonia peregrina.</title>
        <authorList>
            <person name="Oshone R."/>
            <person name="Hurst S.G.IV."/>
            <person name="Abebe-Akele F."/>
            <person name="Simpson S."/>
            <person name="Morris K."/>
            <person name="Thomas W.K."/>
            <person name="Tisa L.S."/>
        </authorList>
    </citation>
    <scope>NUCLEOTIDE SEQUENCE [LARGE SCALE GENOMIC DNA]</scope>
    <source>
        <strain evidence="10">CpI1-S</strain>
    </source>
</reference>
<dbReference type="AlphaFoldDB" id="A0A0D8BCK9"/>
<feature type="transmembrane region" description="Helical" evidence="8">
    <location>
        <begin position="221"/>
        <end position="243"/>
    </location>
</feature>
<proteinExistence type="inferred from homology"/>
<dbReference type="Gene3D" id="1.10.3470.10">
    <property type="entry name" value="ABC transporter involved in vitamin B12 uptake, BtuC"/>
    <property type="match status" value="1"/>
</dbReference>
<evidence type="ECO:0000256" key="4">
    <source>
        <dbReference type="ARBA" id="ARBA00022475"/>
    </source>
</evidence>
<keyword evidence="10" id="KW-1185">Reference proteome</keyword>
<keyword evidence="3" id="KW-0813">Transport</keyword>
<dbReference type="PANTHER" id="PTHR30472:SF1">
    <property type="entry name" value="FE(3+) DICITRATE TRANSPORT SYSTEM PERMEASE PROTEIN FECC-RELATED"/>
    <property type="match status" value="1"/>
</dbReference>
<organism evidence="9 10">
    <name type="scientific">Frankia torreyi</name>
    <dbReference type="NCBI Taxonomy" id="1856"/>
    <lineage>
        <taxon>Bacteria</taxon>
        <taxon>Bacillati</taxon>
        <taxon>Actinomycetota</taxon>
        <taxon>Actinomycetes</taxon>
        <taxon>Frankiales</taxon>
        <taxon>Frankiaceae</taxon>
        <taxon>Frankia</taxon>
    </lineage>
</organism>
<dbReference type="GO" id="GO:0033214">
    <property type="term" value="P:siderophore-iron import into cell"/>
    <property type="evidence" value="ECO:0007669"/>
    <property type="project" value="TreeGrafter"/>
</dbReference>
<comment type="caution">
    <text evidence="9">The sequence shown here is derived from an EMBL/GenBank/DDBJ whole genome shotgun (WGS) entry which is preliminary data.</text>
</comment>
<sequence>MQIVAEGGPLALTPAAVTASTAPPARIGPRGRHSGRVRLAGLAAAVLALAGMCLLSLRVGANHLPFAVVWRVLWHDDGSSAATIVHDLRIPRTLLGLAVGAALGVAGALTQALTRNDLAEPGLLGVNMGASAAVVVGISVFGVTSPAGYVWFAFVGAGVTSVAVFAIGSAGRGAATPATLVVAGAAATALLGAFVNAVQLLDVTTFDQMRFWDVGSLSAPGAPALAATWPFIVVGILLAVGLARPLNALALGDQSAHALGAHPHRARARGALAMVLLCGAATAAAGPITFVGLAVPHAARAIAGPDHRWVLPYSGVLAAILLIGADLVGRVIIAPGELRVGVVAAFVGAPVFIALCRRARLAQP</sequence>
<feature type="transmembrane region" description="Helical" evidence="8">
    <location>
        <begin position="39"/>
        <end position="61"/>
    </location>
</feature>
<evidence type="ECO:0000256" key="8">
    <source>
        <dbReference type="SAM" id="Phobius"/>
    </source>
</evidence>
<dbReference type="OrthoDB" id="9782305at2"/>
<dbReference type="PANTHER" id="PTHR30472">
    <property type="entry name" value="FERRIC ENTEROBACTIN TRANSPORT SYSTEM PERMEASE PROTEIN"/>
    <property type="match status" value="1"/>
</dbReference>
<dbReference type="PATRIC" id="fig|1502723.3.peg.4503"/>
<dbReference type="SUPFAM" id="SSF81345">
    <property type="entry name" value="ABC transporter involved in vitamin B12 uptake, BtuC"/>
    <property type="match status" value="1"/>
</dbReference>
<evidence type="ECO:0000256" key="5">
    <source>
        <dbReference type="ARBA" id="ARBA00022692"/>
    </source>
</evidence>
<dbReference type="InterPro" id="IPR037294">
    <property type="entry name" value="ABC_BtuC-like"/>
</dbReference>
<dbReference type="GO" id="GO:0005886">
    <property type="term" value="C:plasma membrane"/>
    <property type="evidence" value="ECO:0007669"/>
    <property type="project" value="UniProtKB-SubCell"/>
</dbReference>
<feature type="transmembrane region" description="Helical" evidence="8">
    <location>
        <begin position="180"/>
        <end position="201"/>
    </location>
</feature>
<keyword evidence="6 8" id="KW-1133">Transmembrane helix</keyword>
<evidence type="ECO:0000313" key="10">
    <source>
        <dbReference type="Proteomes" id="UP000032545"/>
    </source>
</evidence>
<keyword evidence="4" id="KW-1003">Cell membrane</keyword>
<dbReference type="Pfam" id="PF01032">
    <property type="entry name" value="FecCD"/>
    <property type="match status" value="1"/>
</dbReference>
<dbReference type="Proteomes" id="UP000032545">
    <property type="component" value="Unassembled WGS sequence"/>
</dbReference>
<evidence type="ECO:0000256" key="1">
    <source>
        <dbReference type="ARBA" id="ARBA00004651"/>
    </source>
</evidence>
<comment type="subcellular location">
    <subcellularLocation>
        <location evidence="1">Cell membrane</location>
        <topology evidence="1">Multi-pass membrane protein</topology>
    </subcellularLocation>
</comment>
<feature type="transmembrane region" description="Helical" evidence="8">
    <location>
        <begin position="313"/>
        <end position="333"/>
    </location>
</feature>
<protein>
    <submittedName>
        <fullName evidence="9">ABC-type Fe3+-siderophore transport system, permease component</fullName>
    </submittedName>
</protein>
<keyword evidence="7 8" id="KW-0472">Membrane</keyword>
<feature type="transmembrane region" description="Helical" evidence="8">
    <location>
        <begin position="271"/>
        <end position="293"/>
    </location>
</feature>
<name>A0A0D8BCK9_9ACTN</name>
<reference evidence="10" key="1">
    <citation type="submission" date="2015-02" db="EMBL/GenBank/DDBJ databases">
        <title>Draft Genome of Frankia sp. CpI1-S.</title>
        <authorList>
            <person name="Oshone R.T."/>
            <person name="Ngom M."/>
            <person name="Ghodhbane-Gtari F."/>
            <person name="Gtari M."/>
            <person name="Morris K."/>
            <person name="Thomas K."/>
            <person name="Sen A."/>
            <person name="Tisa L.S."/>
        </authorList>
    </citation>
    <scope>NUCLEOTIDE SEQUENCE [LARGE SCALE GENOMIC DNA]</scope>
    <source>
        <strain evidence="10">CpI1-S</strain>
    </source>
</reference>
<gene>
    <name evidence="9" type="ORF">FF36_04560</name>
</gene>
<evidence type="ECO:0000313" key="9">
    <source>
        <dbReference type="EMBL" id="KJE21132.1"/>
    </source>
</evidence>
<dbReference type="FunFam" id="1.10.3470.10:FF:000001">
    <property type="entry name" value="Vitamin B12 ABC transporter permease BtuC"/>
    <property type="match status" value="1"/>
</dbReference>
<comment type="similarity">
    <text evidence="2">Belongs to the binding-protein-dependent transport system permease family. FecCD subfamily.</text>
</comment>
<dbReference type="GO" id="GO:0022857">
    <property type="term" value="F:transmembrane transporter activity"/>
    <property type="evidence" value="ECO:0007669"/>
    <property type="project" value="InterPro"/>
</dbReference>
<evidence type="ECO:0000256" key="7">
    <source>
        <dbReference type="ARBA" id="ARBA00023136"/>
    </source>
</evidence>
<evidence type="ECO:0000256" key="2">
    <source>
        <dbReference type="ARBA" id="ARBA00007935"/>
    </source>
</evidence>